<dbReference type="AlphaFoldDB" id="A0A9P9AQF3"/>
<feature type="compositionally biased region" description="Basic and acidic residues" evidence="1">
    <location>
        <begin position="47"/>
        <end position="62"/>
    </location>
</feature>
<name>A0A9P9AQF3_9HYPO</name>
<comment type="caution">
    <text evidence="2">The sequence shown here is derived from an EMBL/GenBank/DDBJ whole genome shotgun (WGS) entry which is preliminary data.</text>
</comment>
<feature type="compositionally biased region" description="Polar residues" evidence="1">
    <location>
        <begin position="206"/>
        <end position="216"/>
    </location>
</feature>
<dbReference type="EMBL" id="JAGPYM010000009">
    <property type="protein sequence ID" value="KAH6890398.1"/>
    <property type="molecule type" value="Genomic_DNA"/>
</dbReference>
<accession>A0A9P9AQF3</accession>
<sequence>MNGPAKAGGSGYNDPEKLKAAMELAQSFRKGPDKGKQPKGSSMRASNQRDRGGMPFAQDRRAASQSRPRPLTVYLNCPPPSQRKYTNTLVSDTSQMGSGPIMGTKAMDFLLRQDDNAKPQKLAATQEPQKLTDIAVVTSATPLVGTVLLEKSTKLQEDNNGEVLKHSQPPTAAAVDQLTVPPVPDTHLEPQLVSQAGQKPRGILPNASSAASQGSQPRPPSRATAKRNILDTFFSLLDEDLEEAPIKTPPTLTSETPIVEKKLTQRWIAKPSDVLASDHEKGHTPQGLNGEAAASSPSQPQNGGKTNDIDQQRDQGLRPDALVFAPGRPDSNSAPQDVRSVTPGHVGNTRLSPEASPWTPDECDNVKESHPSGVDPGMAAPTGNPGLAPQVPTWQSDGQMNAQPLPAQDANQIVQTGPACGHVVSVTPVSFANGFLVPGVTTGQLWLQTPVAMAASTAASSAHNTGARLTNGSSSAAKVQTQPRKPTVGLKGSNWAS</sequence>
<keyword evidence="3" id="KW-1185">Reference proteome</keyword>
<feature type="region of interest" description="Disordered" evidence="1">
    <location>
        <begin position="245"/>
        <end position="387"/>
    </location>
</feature>
<evidence type="ECO:0000256" key="1">
    <source>
        <dbReference type="SAM" id="MobiDB-lite"/>
    </source>
</evidence>
<feature type="region of interest" description="Disordered" evidence="1">
    <location>
        <begin position="458"/>
        <end position="497"/>
    </location>
</feature>
<reference evidence="2 3" key="1">
    <citation type="journal article" date="2021" name="Nat. Commun.">
        <title>Genetic determinants of endophytism in the Arabidopsis root mycobiome.</title>
        <authorList>
            <person name="Mesny F."/>
            <person name="Miyauchi S."/>
            <person name="Thiergart T."/>
            <person name="Pickel B."/>
            <person name="Atanasova L."/>
            <person name="Karlsson M."/>
            <person name="Huettel B."/>
            <person name="Barry K.W."/>
            <person name="Haridas S."/>
            <person name="Chen C."/>
            <person name="Bauer D."/>
            <person name="Andreopoulos W."/>
            <person name="Pangilinan J."/>
            <person name="LaButti K."/>
            <person name="Riley R."/>
            <person name="Lipzen A."/>
            <person name="Clum A."/>
            <person name="Drula E."/>
            <person name="Henrissat B."/>
            <person name="Kohler A."/>
            <person name="Grigoriev I.V."/>
            <person name="Martin F.M."/>
            <person name="Hacquard S."/>
        </authorList>
    </citation>
    <scope>NUCLEOTIDE SEQUENCE [LARGE SCALE GENOMIC DNA]</scope>
    <source>
        <strain evidence="2 3">MPI-CAGE-CH-0241</strain>
    </source>
</reference>
<organism evidence="2 3">
    <name type="scientific">Thelonectria olida</name>
    <dbReference type="NCBI Taxonomy" id="1576542"/>
    <lineage>
        <taxon>Eukaryota</taxon>
        <taxon>Fungi</taxon>
        <taxon>Dikarya</taxon>
        <taxon>Ascomycota</taxon>
        <taxon>Pezizomycotina</taxon>
        <taxon>Sordariomycetes</taxon>
        <taxon>Hypocreomycetidae</taxon>
        <taxon>Hypocreales</taxon>
        <taxon>Nectriaceae</taxon>
        <taxon>Thelonectria</taxon>
    </lineage>
</organism>
<feature type="compositionally biased region" description="Polar residues" evidence="1">
    <location>
        <begin position="295"/>
        <end position="305"/>
    </location>
</feature>
<evidence type="ECO:0000313" key="3">
    <source>
        <dbReference type="Proteomes" id="UP000777438"/>
    </source>
</evidence>
<feature type="compositionally biased region" description="Basic and acidic residues" evidence="1">
    <location>
        <begin position="307"/>
        <end position="317"/>
    </location>
</feature>
<evidence type="ECO:0000313" key="2">
    <source>
        <dbReference type="EMBL" id="KAH6890398.1"/>
    </source>
</evidence>
<feature type="compositionally biased region" description="Polar residues" evidence="1">
    <location>
        <begin position="463"/>
        <end position="484"/>
    </location>
</feature>
<proteinExistence type="predicted"/>
<feature type="compositionally biased region" description="Gly residues" evidence="1">
    <location>
        <begin position="1"/>
        <end position="11"/>
    </location>
</feature>
<feature type="region of interest" description="Disordered" evidence="1">
    <location>
        <begin position="199"/>
        <end position="226"/>
    </location>
</feature>
<dbReference type="OrthoDB" id="5103823at2759"/>
<protein>
    <submittedName>
        <fullName evidence="2">Uncharacterized protein</fullName>
    </submittedName>
</protein>
<gene>
    <name evidence="2" type="ORF">B0T10DRAFT_459057</name>
</gene>
<dbReference type="Proteomes" id="UP000777438">
    <property type="component" value="Unassembled WGS sequence"/>
</dbReference>
<feature type="region of interest" description="Disordered" evidence="1">
    <location>
        <begin position="1"/>
        <end position="86"/>
    </location>
</feature>